<feature type="transmembrane region" description="Helical" evidence="1">
    <location>
        <begin position="41"/>
        <end position="62"/>
    </location>
</feature>
<keyword evidence="1" id="KW-0812">Transmembrane</keyword>
<reference key="1">
    <citation type="submission" date="2010-11" db="EMBL/GenBank/DDBJ databases">
        <title>The complete genome of Bacteroides helcogenes P 36-108.</title>
        <authorList>
            <consortium name="US DOE Joint Genome Institute (JGI-PGF)"/>
            <person name="Lucas S."/>
            <person name="Copeland A."/>
            <person name="Lapidus A."/>
            <person name="Bruce D."/>
            <person name="Goodwin L."/>
            <person name="Pitluck S."/>
            <person name="Kyrpides N."/>
            <person name="Mavromatis K."/>
            <person name="Ivanova N."/>
            <person name="Zeytun A."/>
            <person name="Brettin T."/>
            <person name="Detter J.C."/>
            <person name="Tapia R."/>
            <person name="Han C."/>
            <person name="Land M."/>
            <person name="Hauser L."/>
            <person name="Markowitz V."/>
            <person name="Cheng J.-F."/>
            <person name="Hugenholtz P."/>
            <person name="Woyke T."/>
            <person name="Wu D."/>
            <person name="Gronow S."/>
            <person name="Wellnitz S."/>
            <person name="Brambilla E."/>
            <person name="Klenk H.-P."/>
            <person name="Eisen J.A."/>
        </authorList>
    </citation>
    <scope>NUCLEOTIDE SEQUENCE</scope>
    <source>
        <strain>P 36-108</strain>
    </source>
</reference>
<proteinExistence type="predicted"/>
<evidence type="ECO:0000256" key="1">
    <source>
        <dbReference type="SAM" id="Phobius"/>
    </source>
</evidence>
<keyword evidence="1" id="KW-0472">Membrane</keyword>
<dbReference type="HOGENOM" id="CLU_050192_2_2_10"/>
<dbReference type="PATRIC" id="fig|693979.3.peg.1871"/>
<evidence type="ECO:0000313" key="3">
    <source>
        <dbReference type="EMBL" id="ADV43750.1"/>
    </source>
</evidence>
<evidence type="ECO:0000313" key="4">
    <source>
        <dbReference type="Proteomes" id="UP000008630"/>
    </source>
</evidence>
<dbReference type="OrthoDB" id="645173at2"/>
<name>E6SNK1_BACT6</name>
<dbReference type="KEGG" id="bhl:Bache_1765"/>
<keyword evidence="4" id="KW-1185">Reference proteome</keyword>
<dbReference type="STRING" id="693979.Bache_1765"/>
<dbReference type="EMBL" id="CP002352">
    <property type="protein sequence ID" value="ADV43750.1"/>
    <property type="molecule type" value="Genomic_DNA"/>
</dbReference>
<dbReference type="PANTHER" id="PTHR30273">
    <property type="entry name" value="PERIPLASMIC SIGNAL SENSOR AND SIGMA FACTOR ACTIVATOR FECR-RELATED"/>
    <property type="match status" value="1"/>
</dbReference>
<dbReference type="InterPro" id="IPR006860">
    <property type="entry name" value="FecR"/>
</dbReference>
<dbReference type="Proteomes" id="UP000008630">
    <property type="component" value="Chromosome"/>
</dbReference>
<protein>
    <submittedName>
        <fullName evidence="3">Anti-FecI sigma factor, FecR</fullName>
    </submittedName>
</protein>
<accession>E6SNK1</accession>
<dbReference type="Pfam" id="PF04773">
    <property type="entry name" value="FecR"/>
    <property type="match status" value="1"/>
</dbReference>
<gene>
    <name evidence="3" type="ordered locus">Bache_1765</name>
</gene>
<organism evidence="3 4">
    <name type="scientific">Bacteroides helcogenes (strain ATCC 35417 / DSM 20613 / JCM 6297 / CCUG 15421 / P 36-108)</name>
    <dbReference type="NCBI Taxonomy" id="693979"/>
    <lineage>
        <taxon>Bacteria</taxon>
        <taxon>Pseudomonadati</taxon>
        <taxon>Bacteroidota</taxon>
        <taxon>Bacteroidia</taxon>
        <taxon>Bacteroidales</taxon>
        <taxon>Bacteroidaceae</taxon>
        <taxon>Bacteroides</taxon>
    </lineage>
</organism>
<dbReference type="eggNOG" id="COG3712">
    <property type="taxonomic scope" value="Bacteria"/>
</dbReference>
<evidence type="ECO:0000259" key="2">
    <source>
        <dbReference type="Pfam" id="PF04773"/>
    </source>
</evidence>
<keyword evidence="1" id="KW-1133">Transmembrane helix</keyword>
<dbReference type="PANTHER" id="PTHR30273:SF2">
    <property type="entry name" value="PROTEIN FECR"/>
    <property type="match status" value="1"/>
</dbReference>
<dbReference type="GO" id="GO:0016989">
    <property type="term" value="F:sigma factor antagonist activity"/>
    <property type="evidence" value="ECO:0007669"/>
    <property type="project" value="TreeGrafter"/>
</dbReference>
<feature type="domain" description="FecR protein" evidence="2">
    <location>
        <begin position="87"/>
        <end position="169"/>
    </location>
</feature>
<sequence length="286" mass="32285">MEQKKNTIKTDEAWSRLHARLEEEHLLPRTENGGIVHGKLLLKWGAVAAVFLGMIYCAALWMTPSPQKNARNLIMQQNSEKATLVKTLEDGSIVYLAQRSTLLYPEHFAADKREVNLQGEAFFDIAPQKEQSFLIETGKVRVEVLGTAFDVRSNESTSFSLSVQRGMVKVMLRQDGHTLLARAGETIFLQDGELHRGETVSSGYFDRYTKNIRFKDELLENVLRAVNRESAGTQVVTNSAVLNKKRLTVEFSDYSPESVAELICWTYGLNCVRRGNRLILEPAPTH</sequence>
<dbReference type="RefSeq" id="WP_013547344.1">
    <property type="nucleotide sequence ID" value="NC_014933.1"/>
</dbReference>
<dbReference type="Gene3D" id="3.55.50.30">
    <property type="match status" value="1"/>
</dbReference>
<dbReference type="Gene3D" id="2.60.120.1440">
    <property type="match status" value="1"/>
</dbReference>
<dbReference type="PIRSF" id="PIRSF018266">
    <property type="entry name" value="FecR"/>
    <property type="match status" value="1"/>
</dbReference>
<dbReference type="InterPro" id="IPR012373">
    <property type="entry name" value="Ferrdict_sens_TM"/>
</dbReference>
<dbReference type="AlphaFoldDB" id="E6SNK1"/>
<reference evidence="3 4" key="2">
    <citation type="journal article" date="2011" name="Stand. Genomic Sci.">
        <title>Complete genome sequence of Bacteroides helcogenes type strain (P 36-108).</title>
        <authorList>
            <person name="Pati A."/>
            <person name="Gronow S."/>
            <person name="Zeytun A."/>
            <person name="Lapidus A."/>
            <person name="Nolan M."/>
            <person name="Hammon N."/>
            <person name="Deshpande S."/>
            <person name="Cheng J.F."/>
            <person name="Tapia R."/>
            <person name="Han C."/>
            <person name="Goodwin L."/>
            <person name="Pitluck S."/>
            <person name="Liolios K."/>
            <person name="Pagani I."/>
            <person name="Ivanova N."/>
            <person name="Mavromatis K."/>
            <person name="Chen A."/>
            <person name="Palaniappan K."/>
            <person name="Land M."/>
            <person name="Hauser L."/>
            <person name="Chang Y.J."/>
            <person name="Jeffries C.D."/>
            <person name="Detter J.C."/>
            <person name="Brambilla E."/>
            <person name="Rohde M."/>
            <person name="Goker M."/>
            <person name="Woyke T."/>
            <person name="Bristow J."/>
            <person name="Eisen J.A."/>
            <person name="Markowitz V."/>
            <person name="Hugenholtz P."/>
            <person name="Kyrpides N.C."/>
            <person name="Klenk H.P."/>
            <person name="Lucas S."/>
        </authorList>
    </citation>
    <scope>NUCLEOTIDE SEQUENCE [LARGE SCALE GENOMIC DNA]</scope>
    <source>
        <strain evidence="4">ATCC 35417 / DSM 20613 / JCM 6297 / CCUG 15421 / P 36-108</strain>
    </source>
</reference>